<evidence type="ECO:0000256" key="1">
    <source>
        <dbReference type="ARBA" id="ARBA00022729"/>
    </source>
</evidence>
<keyword evidence="6" id="KW-1185">Reference proteome</keyword>
<evidence type="ECO:0000313" key="5">
    <source>
        <dbReference type="EMBL" id="MFD1677617.1"/>
    </source>
</evidence>
<dbReference type="EMBL" id="JBHUCX010000095">
    <property type="protein sequence ID" value="MFD1677617.1"/>
    <property type="molecule type" value="Genomic_DNA"/>
</dbReference>
<gene>
    <name evidence="5" type="ORF">ACFSB2_23425</name>
</gene>
<keyword evidence="1" id="KW-0732">Signal</keyword>
<evidence type="ECO:0000256" key="4">
    <source>
        <dbReference type="PROSITE-ProRule" id="PRU00504"/>
    </source>
</evidence>
<evidence type="ECO:0000256" key="3">
    <source>
        <dbReference type="ARBA" id="ARBA00023180"/>
    </source>
</evidence>
<evidence type="ECO:0000313" key="6">
    <source>
        <dbReference type="Proteomes" id="UP001597079"/>
    </source>
</evidence>
<dbReference type="InterPro" id="IPR001258">
    <property type="entry name" value="NHL_repeat"/>
</dbReference>
<evidence type="ECO:0000256" key="2">
    <source>
        <dbReference type="ARBA" id="ARBA00022737"/>
    </source>
</evidence>
<dbReference type="InterPro" id="IPR011042">
    <property type="entry name" value="6-blade_b-propeller_TolB-like"/>
</dbReference>
<dbReference type="SUPFAM" id="SSF63829">
    <property type="entry name" value="Calcium-dependent phosphotriesterase"/>
    <property type="match status" value="1"/>
</dbReference>
<protein>
    <submittedName>
        <fullName evidence="5">6-bladed beta-propeller</fullName>
    </submittedName>
</protein>
<comment type="caution">
    <text evidence="5">The sequence shown here is derived from an EMBL/GenBank/DDBJ whole genome shotgun (WGS) entry which is preliminary data.</text>
</comment>
<dbReference type="Pfam" id="PF17170">
    <property type="entry name" value="DUF5128"/>
    <property type="match status" value="1"/>
</dbReference>
<keyword evidence="3" id="KW-0325">Glycoprotein</keyword>
<accession>A0ABW4JRX8</accession>
<feature type="repeat" description="NHL" evidence="4">
    <location>
        <begin position="165"/>
        <end position="211"/>
    </location>
</feature>
<dbReference type="PANTHER" id="PTHR10680:SF38">
    <property type="entry name" value="BLL1368 PROTEIN"/>
    <property type="match status" value="1"/>
</dbReference>
<reference evidence="6" key="1">
    <citation type="journal article" date="2019" name="Int. J. Syst. Evol. Microbiol.">
        <title>The Global Catalogue of Microorganisms (GCM) 10K type strain sequencing project: providing services to taxonomists for standard genome sequencing and annotation.</title>
        <authorList>
            <consortium name="The Broad Institute Genomics Platform"/>
            <consortium name="The Broad Institute Genome Sequencing Center for Infectious Disease"/>
            <person name="Wu L."/>
            <person name="Ma J."/>
        </authorList>
    </citation>
    <scope>NUCLEOTIDE SEQUENCE [LARGE SCALE GENOMIC DNA]</scope>
    <source>
        <strain evidence="6">CGMCC 1.12286</strain>
    </source>
</reference>
<organism evidence="5 6">
    <name type="scientific">Alicyclobacillus fodiniaquatilis</name>
    <dbReference type="NCBI Taxonomy" id="1661150"/>
    <lineage>
        <taxon>Bacteria</taxon>
        <taxon>Bacillati</taxon>
        <taxon>Bacillota</taxon>
        <taxon>Bacilli</taxon>
        <taxon>Bacillales</taxon>
        <taxon>Alicyclobacillaceae</taxon>
        <taxon>Alicyclobacillus</taxon>
    </lineage>
</organism>
<name>A0ABW4JRX8_9BACL</name>
<dbReference type="RefSeq" id="WP_377945527.1">
    <property type="nucleotide sequence ID" value="NZ_JBHUCX010000095.1"/>
</dbReference>
<dbReference type="Gene3D" id="2.120.10.30">
    <property type="entry name" value="TolB, C-terminal domain"/>
    <property type="match status" value="2"/>
</dbReference>
<dbReference type="PANTHER" id="PTHR10680">
    <property type="entry name" value="PEPTIDYL-GLYCINE ALPHA-AMIDATING MONOOXYGENASE"/>
    <property type="match status" value="1"/>
</dbReference>
<sequence length="314" mass="35378">MSQTLTETLTIGSASHRYDVALGWGKLPEGISYGYTHGVCVDADDNVYVHNTSKDAVIVFDKDGSFLSSWGEAFEGGAHGFYLHTDNDGQQYLYLTDINRGLMVKTTLSGEVLLEVGAPNRPDLYDAERRYIPTDVCVAPNGDIYVSDGYGQYYIHQFDAAGQYIRSFGGRGSEPGQVIEPHGISINLRGAEPEIYVADRRNHRIQVFDLEGQHKRFVEHNLDLPCSFYFFGDEVYIPDLDSRLTILDKEDRLITHLGEDQQAYKQEGWPNLPKAYYRPDKFSSPHGVCVDSSGDVYLVEWISDGRLTKLIRQK</sequence>
<keyword evidence="2" id="KW-0677">Repeat</keyword>
<dbReference type="Proteomes" id="UP001597079">
    <property type="component" value="Unassembled WGS sequence"/>
</dbReference>
<proteinExistence type="predicted"/>
<dbReference type="PROSITE" id="PS51125">
    <property type="entry name" value="NHL"/>
    <property type="match status" value="1"/>
</dbReference>